<evidence type="ECO:0000313" key="1">
    <source>
        <dbReference type="EMBL" id="POW13839.1"/>
    </source>
</evidence>
<reference evidence="1" key="1">
    <citation type="submission" date="2017-12" db="EMBL/GenBank/DDBJ databases">
        <title>Gene loss provides genomic basis for host adaptation in cereal stripe rust fungi.</title>
        <authorList>
            <person name="Xia C."/>
        </authorList>
    </citation>
    <scope>NUCLEOTIDE SEQUENCE [LARGE SCALE GENOMIC DNA]</scope>
    <source>
        <strain evidence="1">93-210</strain>
    </source>
</reference>
<organism evidence="1 2">
    <name type="scientific">Puccinia striiformis</name>
    <dbReference type="NCBI Taxonomy" id="27350"/>
    <lineage>
        <taxon>Eukaryota</taxon>
        <taxon>Fungi</taxon>
        <taxon>Dikarya</taxon>
        <taxon>Basidiomycota</taxon>
        <taxon>Pucciniomycotina</taxon>
        <taxon>Pucciniomycetes</taxon>
        <taxon>Pucciniales</taxon>
        <taxon>Pucciniaceae</taxon>
        <taxon>Puccinia</taxon>
    </lineage>
</organism>
<gene>
    <name evidence="1" type="ORF">PSTT_03510</name>
</gene>
<name>A0A2S4VWH6_9BASI</name>
<evidence type="ECO:0000313" key="2">
    <source>
        <dbReference type="Proteomes" id="UP000239156"/>
    </source>
</evidence>
<sequence length="125" mass="14320">CLSRPPLPLPPPLTRPRHRPPCLQQTASRASLTMDFARISRLLAPNRSANPSSRFLFRRRSYRLRIVWIVSASSARPIPLVPSSIEGASLYHNLEEVFRSLIWHQVENDKKERDEEKALNAAQNV</sequence>
<dbReference type="EMBL" id="PKSL01000022">
    <property type="protein sequence ID" value="POW13839.1"/>
    <property type="molecule type" value="Genomic_DNA"/>
</dbReference>
<dbReference type="VEuPathDB" id="FungiDB:PSTT_03510"/>
<feature type="non-terminal residue" evidence="1">
    <location>
        <position position="1"/>
    </location>
</feature>
<comment type="caution">
    <text evidence="1">The sequence shown here is derived from an EMBL/GenBank/DDBJ whole genome shotgun (WGS) entry which is preliminary data.</text>
</comment>
<keyword evidence="2" id="KW-1185">Reference proteome</keyword>
<proteinExistence type="predicted"/>
<protein>
    <submittedName>
        <fullName evidence="1">Uncharacterized protein</fullName>
    </submittedName>
</protein>
<dbReference type="Proteomes" id="UP000239156">
    <property type="component" value="Unassembled WGS sequence"/>
</dbReference>
<accession>A0A2S4VWH6</accession>
<dbReference type="AlphaFoldDB" id="A0A2S4VWH6"/>